<comment type="caution">
    <text evidence="1">The sequence shown here is derived from an EMBL/GenBank/DDBJ whole genome shotgun (WGS) entry which is preliminary data.</text>
</comment>
<dbReference type="AlphaFoldDB" id="A0A8X6TZT3"/>
<evidence type="ECO:0000313" key="2">
    <source>
        <dbReference type="Proteomes" id="UP000887013"/>
    </source>
</evidence>
<accession>A0A8X6TZT3</accession>
<sequence>MRFRRMRTISYSEHRTGMQPQLKQLVIRNNLKFYNMEKQYGGFLQLKIDHGKKKRSTTFEDQKIRSNRGQIWFLHLQTLAGHNRMAFTPWAALSAVYAPDVHHPFHPGFRDEEICKT</sequence>
<protein>
    <submittedName>
        <fullName evidence="1">Uncharacterized protein</fullName>
    </submittedName>
</protein>
<evidence type="ECO:0000313" key="1">
    <source>
        <dbReference type="EMBL" id="GFT75194.1"/>
    </source>
</evidence>
<organism evidence="1 2">
    <name type="scientific">Nephila pilipes</name>
    <name type="common">Giant wood spider</name>
    <name type="synonym">Nephila maculata</name>
    <dbReference type="NCBI Taxonomy" id="299642"/>
    <lineage>
        <taxon>Eukaryota</taxon>
        <taxon>Metazoa</taxon>
        <taxon>Ecdysozoa</taxon>
        <taxon>Arthropoda</taxon>
        <taxon>Chelicerata</taxon>
        <taxon>Arachnida</taxon>
        <taxon>Araneae</taxon>
        <taxon>Araneomorphae</taxon>
        <taxon>Entelegynae</taxon>
        <taxon>Araneoidea</taxon>
        <taxon>Nephilidae</taxon>
        <taxon>Nephila</taxon>
    </lineage>
</organism>
<gene>
    <name evidence="1" type="ORF">NPIL_58541</name>
</gene>
<proteinExistence type="predicted"/>
<dbReference type="EMBL" id="BMAW01021878">
    <property type="protein sequence ID" value="GFT75194.1"/>
    <property type="molecule type" value="Genomic_DNA"/>
</dbReference>
<reference evidence="1" key="1">
    <citation type="submission" date="2020-08" db="EMBL/GenBank/DDBJ databases">
        <title>Multicomponent nature underlies the extraordinary mechanical properties of spider dragline silk.</title>
        <authorList>
            <person name="Kono N."/>
            <person name="Nakamura H."/>
            <person name="Mori M."/>
            <person name="Yoshida Y."/>
            <person name="Ohtoshi R."/>
            <person name="Malay A.D."/>
            <person name="Moran D.A.P."/>
            <person name="Tomita M."/>
            <person name="Numata K."/>
            <person name="Arakawa K."/>
        </authorList>
    </citation>
    <scope>NUCLEOTIDE SEQUENCE</scope>
</reference>
<keyword evidence="2" id="KW-1185">Reference proteome</keyword>
<name>A0A8X6TZT3_NEPPI</name>
<dbReference type="Proteomes" id="UP000887013">
    <property type="component" value="Unassembled WGS sequence"/>
</dbReference>